<gene>
    <name evidence="6" type="ORF">SKAU_G00195140</name>
</gene>
<dbReference type="SUPFAM" id="SSF49742">
    <property type="entry name" value="PHM/PNGase F"/>
    <property type="match status" value="2"/>
</dbReference>
<keyword evidence="7" id="KW-1185">Reference proteome</keyword>
<dbReference type="AlphaFoldDB" id="A0A9Q1FEQ1"/>
<dbReference type="InterPro" id="IPR036939">
    <property type="entry name" value="Cu2_ascorb_mOase_N_sf"/>
</dbReference>
<dbReference type="GO" id="GO:0042420">
    <property type="term" value="P:dopamine catabolic process"/>
    <property type="evidence" value="ECO:0007669"/>
    <property type="project" value="TreeGrafter"/>
</dbReference>
<dbReference type="EMBL" id="JAINUF010000006">
    <property type="protein sequence ID" value="KAJ8356720.1"/>
    <property type="molecule type" value="Genomic_DNA"/>
</dbReference>
<comment type="caution">
    <text evidence="6">The sequence shown here is derived from an EMBL/GenBank/DDBJ whole genome shotgun (WGS) entry which is preliminary data.</text>
</comment>
<dbReference type="OrthoDB" id="10003276at2759"/>
<evidence type="ECO:0000313" key="6">
    <source>
        <dbReference type="EMBL" id="KAJ8356720.1"/>
    </source>
</evidence>
<evidence type="ECO:0000259" key="5">
    <source>
        <dbReference type="Pfam" id="PF03712"/>
    </source>
</evidence>
<evidence type="ECO:0000313" key="7">
    <source>
        <dbReference type="Proteomes" id="UP001152622"/>
    </source>
</evidence>
<dbReference type="InterPro" id="IPR008977">
    <property type="entry name" value="PHM/PNGase_F_dom_sf"/>
</dbReference>
<dbReference type="Gene3D" id="2.60.120.310">
    <property type="entry name" value="Copper type II, ascorbate-dependent monooxygenase, N-terminal domain"/>
    <property type="match status" value="1"/>
</dbReference>
<protein>
    <recommendedName>
        <fullName evidence="8">DBH-like monooxygenase protein 1</fullName>
    </recommendedName>
</protein>
<dbReference type="Pfam" id="PF03712">
    <property type="entry name" value="Cu2_monoox_C"/>
    <property type="match status" value="1"/>
</dbReference>
<evidence type="ECO:0000256" key="1">
    <source>
        <dbReference type="ARBA" id="ARBA00001973"/>
    </source>
</evidence>
<evidence type="ECO:0000259" key="4">
    <source>
        <dbReference type="Pfam" id="PF01082"/>
    </source>
</evidence>
<name>A0A9Q1FEQ1_SYNKA</name>
<feature type="domain" description="Copper type II ascorbate-dependent monooxygenase C-terminal" evidence="5">
    <location>
        <begin position="187"/>
        <end position="253"/>
    </location>
</feature>
<evidence type="ECO:0000256" key="3">
    <source>
        <dbReference type="ARBA" id="ARBA00023180"/>
    </source>
</evidence>
<keyword evidence="3" id="KW-0325">Glycoprotein</keyword>
<dbReference type="GO" id="GO:0042421">
    <property type="term" value="P:norepinephrine biosynthetic process"/>
    <property type="evidence" value="ECO:0007669"/>
    <property type="project" value="TreeGrafter"/>
</dbReference>
<dbReference type="Pfam" id="PF01082">
    <property type="entry name" value="Cu2_monooxygen"/>
    <property type="match status" value="1"/>
</dbReference>
<dbReference type="InterPro" id="IPR000323">
    <property type="entry name" value="Cu2_ascorb_mOase_N"/>
</dbReference>
<dbReference type="InterPro" id="IPR000945">
    <property type="entry name" value="DBH-like"/>
</dbReference>
<dbReference type="InterPro" id="IPR014784">
    <property type="entry name" value="Cu2_ascorb_mOase-like_C"/>
</dbReference>
<reference evidence="6" key="1">
    <citation type="journal article" date="2023" name="Science">
        <title>Genome structures resolve the early diversification of teleost fishes.</title>
        <authorList>
            <person name="Parey E."/>
            <person name="Louis A."/>
            <person name="Montfort J."/>
            <person name="Bouchez O."/>
            <person name="Roques C."/>
            <person name="Iampietro C."/>
            <person name="Lluch J."/>
            <person name="Castinel A."/>
            <person name="Donnadieu C."/>
            <person name="Desvignes T."/>
            <person name="Floi Bucao C."/>
            <person name="Jouanno E."/>
            <person name="Wen M."/>
            <person name="Mejri S."/>
            <person name="Dirks R."/>
            <person name="Jansen H."/>
            <person name="Henkel C."/>
            <person name="Chen W.J."/>
            <person name="Zahm M."/>
            <person name="Cabau C."/>
            <person name="Klopp C."/>
            <person name="Thompson A.W."/>
            <person name="Robinson-Rechavi M."/>
            <person name="Braasch I."/>
            <person name="Lecointre G."/>
            <person name="Bobe J."/>
            <person name="Postlethwait J.H."/>
            <person name="Berthelot C."/>
            <person name="Roest Crollius H."/>
            <person name="Guiguen Y."/>
        </authorList>
    </citation>
    <scope>NUCLEOTIDE SEQUENCE</scope>
    <source>
        <strain evidence="6">WJC10195</strain>
    </source>
</reference>
<dbReference type="GO" id="GO:0005507">
    <property type="term" value="F:copper ion binding"/>
    <property type="evidence" value="ECO:0007669"/>
    <property type="project" value="InterPro"/>
</dbReference>
<dbReference type="Gene3D" id="2.60.120.230">
    <property type="match status" value="1"/>
</dbReference>
<keyword evidence="2" id="KW-1015">Disulfide bond</keyword>
<evidence type="ECO:0000256" key="2">
    <source>
        <dbReference type="ARBA" id="ARBA00023157"/>
    </source>
</evidence>
<feature type="domain" description="Copper type II ascorbate-dependent monooxygenase N-terminal" evidence="4">
    <location>
        <begin position="48"/>
        <end position="167"/>
    </location>
</feature>
<dbReference type="GO" id="GO:0004500">
    <property type="term" value="F:dopamine beta-monooxygenase activity"/>
    <property type="evidence" value="ECO:0007669"/>
    <property type="project" value="InterPro"/>
</dbReference>
<dbReference type="InterPro" id="IPR024548">
    <property type="entry name" value="Cu2_monoox_C"/>
</dbReference>
<evidence type="ECO:0008006" key="8">
    <source>
        <dbReference type="Google" id="ProtNLM"/>
    </source>
</evidence>
<dbReference type="PANTHER" id="PTHR10157">
    <property type="entry name" value="DOPAMINE BETA HYDROXYLASE RELATED"/>
    <property type="match status" value="1"/>
</dbReference>
<accession>A0A9Q1FEQ1</accession>
<sequence>MKSASPIKLIYAFGWTDEIEYHASRRGTKEVNLLKYSLRTNPPNSSYFDIRANNFTIPPVDTHYHCWVLKSPSLGAKHHIYRIEPIIRHPDIVHHIILYQCHPSINETFDLECYTSENLHLKCLTVMAVWAVGGESFEFPEVAGVPIGGDNTSYYRLEIHYDNPQKTADRIDDSGLRFYYTSDLRQYDASVMDLGLLITDQYTIPPHAKAFKSYGVCDTSYFDQLIQGPIPDLNVFMVFLHTHLAGRKIRVGQFR</sequence>
<comment type="cofactor">
    <cofactor evidence="1">
        <name>Cu(2+)</name>
        <dbReference type="ChEBI" id="CHEBI:29036"/>
    </cofactor>
</comment>
<proteinExistence type="predicted"/>
<dbReference type="PANTHER" id="PTHR10157:SF41">
    <property type="entry name" value="DBH-LIKE MONOOXYGENASE PROTEIN 2 HOMOLOG"/>
    <property type="match status" value="1"/>
</dbReference>
<dbReference type="GO" id="GO:0006589">
    <property type="term" value="P:octopamine biosynthetic process"/>
    <property type="evidence" value="ECO:0007669"/>
    <property type="project" value="TreeGrafter"/>
</dbReference>
<dbReference type="Proteomes" id="UP001152622">
    <property type="component" value="Chromosome 6"/>
</dbReference>
<dbReference type="GO" id="GO:0030667">
    <property type="term" value="C:secretory granule membrane"/>
    <property type="evidence" value="ECO:0007669"/>
    <property type="project" value="TreeGrafter"/>
</dbReference>
<dbReference type="GO" id="GO:0005615">
    <property type="term" value="C:extracellular space"/>
    <property type="evidence" value="ECO:0007669"/>
    <property type="project" value="TreeGrafter"/>
</dbReference>
<organism evidence="6 7">
    <name type="scientific">Synaphobranchus kaupii</name>
    <name type="common">Kaup's arrowtooth eel</name>
    <dbReference type="NCBI Taxonomy" id="118154"/>
    <lineage>
        <taxon>Eukaryota</taxon>
        <taxon>Metazoa</taxon>
        <taxon>Chordata</taxon>
        <taxon>Craniata</taxon>
        <taxon>Vertebrata</taxon>
        <taxon>Euteleostomi</taxon>
        <taxon>Actinopterygii</taxon>
        <taxon>Neopterygii</taxon>
        <taxon>Teleostei</taxon>
        <taxon>Anguilliformes</taxon>
        <taxon>Synaphobranchidae</taxon>
        <taxon>Synaphobranchus</taxon>
    </lineage>
</organism>